<dbReference type="AlphaFoldDB" id="A0A738AXA2"/>
<sequence>MIKNKTLNLIHSNIMEFKICNIWKYRYKKLILSKKLKKEFIHGTTESILKIFENEIKDVYGISNEIWNFRALLMLSHILEILVWHRDNERKCISISKLKFYLHINNFCSLYQNPNLPESLVFKTKEYTKIFPGYDDTLAKHPEKTNAYFNYTSMIIIHILDERFS</sequence>
<evidence type="ECO:0000313" key="2">
    <source>
        <dbReference type="EMBL" id="QVX72496.1"/>
    </source>
</evidence>
<reference evidence="2" key="4">
    <citation type="submission" date="2021-05" db="EMBL/GenBank/DDBJ databases">
        <title>Whole genome PacBio Sequel sequence of Salmonella enterica subsp. enterica.</title>
        <authorList>
            <person name="Hoffmann M."/>
            <person name="Balkey M."/>
            <person name="Luo Y."/>
        </authorList>
    </citation>
    <scope>NUCLEOTIDE SEQUENCE</scope>
    <source>
        <strain evidence="2">CFSAN022626</strain>
    </source>
</reference>
<reference evidence="1" key="2">
    <citation type="submission" date="2018-07" db="EMBL/GenBank/DDBJ databases">
        <authorList>
            <consortium name="NCBI Pathogen Detection Project"/>
        </authorList>
    </citation>
    <scope>NUCLEOTIDE SEQUENCE</scope>
    <source>
        <strain evidence="1">M264</strain>
    </source>
</reference>
<dbReference type="EMBL" id="CP075029">
    <property type="protein sequence ID" value="QVX72496.1"/>
    <property type="molecule type" value="Genomic_DNA"/>
</dbReference>
<name>A0A738AXA2_SALAE</name>
<dbReference type="EMBL" id="DAATII010000018">
    <property type="protein sequence ID" value="HAE8733884.1"/>
    <property type="molecule type" value="Genomic_DNA"/>
</dbReference>
<protein>
    <submittedName>
        <fullName evidence="1">Uncharacterized protein</fullName>
    </submittedName>
</protein>
<organism evidence="1">
    <name type="scientific">Salmonella abortus-equi</name>
    <dbReference type="NCBI Taxonomy" id="607"/>
    <lineage>
        <taxon>Bacteria</taxon>
        <taxon>Pseudomonadati</taxon>
        <taxon>Pseudomonadota</taxon>
        <taxon>Gammaproteobacteria</taxon>
        <taxon>Enterobacterales</taxon>
        <taxon>Enterobacteriaceae</taxon>
        <taxon>Salmonella</taxon>
    </lineage>
</organism>
<accession>A0A738AXA2</accession>
<reference evidence="2" key="3">
    <citation type="submission" date="2018-07" db="EMBL/GenBank/DDBJ databases">
        <authorList>
            <consortium name="GenomeTrakr network: Whole genome sequencing for foodborne pathogen traceback"/>
        </authorList>
    </citation>
    <scope>NUCLEOTIDE SEQUENCE</scope>
    <source>
        <strain evidence="2">CFSAN022626</strain>
    </source>
</reference>
<gene>
    <name evidence="2" type="ORF">AA322_19825</name>
    <name evidence="1" type="ORF">G4W92_003572</name>
</gene>
<evidence type="ECO:0000313" key="1">
    <source>
        <dbReference type="EMBL" id="HAE8733884.1"/>
    </source>
</evidence>
<reference evidence="1" key="1">
    <citation type="journal article" date="2018" name="Genome Biol.">
        <title>SKESA: strategic k-mer extension for scrupulous assemblies.</title>
        <authorList>
            <person name="Souvorov A."/>
            <person name="Agarwala R."/>
            <person name="Lipman D.J."/>
        </authorList>
    </citation>
    <scope>NUCLEOTIDE SEQUENCE</scope>
    <source>
        <strain evidence="1">M264</strain>
    </source>
</reference>
<proteinExistence type="predicted"/>
<dbReference type="RefSeq" id="WP_151115601.1">
    <property type="nucleotide sequence ID" value="NZ_AP031399.1"/>
</dbReference>